<organism evidence="1 2">
    <name type="scientific">Xanthomonas hortorum</name>
    <dbReference type="NCBI Taxonomy" id="56454"/>
    <lineage>
        <taxon>Bacteria</taxon>
        <taxon>Pseudomonadati</taxon>
        <taxon>Pseudomonadota</taxon>
        <taxon>Gammaproteobacteria</taxon>
        <taxon>Lysobacterales</taxon>
        <taxon>Lysobacteraceae</taxon>
        <taxon>Xanthomonas</taxon>
    </lineage>
</organism>
<evidence type="ECO:0000313" key="1">
    <source>
        <dbReference type="EMBL" id="WAH66460.1"/>
    </source>
</evidence>
<name>A0AA47EW43_9XANT</name>
<dbReference type="RefSeq" id="WP_268215004.1">
    <property type="nucleotide sequence ID" value="NZ_CP107241.1"/>
</dbReference>
<evidence type="ECO:0000313" key="2">
    <source>
        <dbReference type="Proteomes" id="UP001164737"/>
    </source>
</evidence>
<reference evidence="1" key="1">
    <citation type="submission" date="2022-10" db="EMBL/GenBank/DDBJ databases">
        <title>Complete genome sequence resource for Xanthomonas hortorum isolated from Greek Oregano.</title>
        <authorList>
            <person name="Gonzalez-Tobon J."/>
            <person name="Helmann T.C."/>
            <person name="Daughtrey M."/>
            <person name="Stodghill P.V."/>
            <person name="Filiatrault M.J."/>
        </authorList>
    </citation>
    <scope>NUCLEOTIDE SEQUENCE</scope>
    <source>
        <strain evidence="1">Oregano 108</strain>
    </source>
</reference>
<proteinExistence type="predicted"/>
<dbReference type="EMBL" id="CP107241">
    <property type="protein sequence ID" value="WAH66460.1"/>
    <property type="molecule type" value="Genomic_DNA"/>
</dbReference>
<gene>
    <name evidence="1" type="ORF">OEG85_11320</name>
</gene>
<protein>
    <submittedName>
        <fullName evidence="1">Uncharacterized protein</fullName>
    </submittedName>
</protein>
<dbReference type="AlphaFoldDB" id="A0AA47EW43"/>
<accession>A0AA47EW43</accession>
<sequence length="90" mass="10016">MFEASGYEIVPKPYRPGPHLVSPRALIEALRRMDVAAVVTQARHIARKYGFVLDDCNARYAVDASARRLFITLDEQGLTEAVGQLKQKAS</sequence>
<dbReference type="Proteomes" id="UP001164737">
    <property type="component" value="Chromosome"/>
</dbReference>